<evidence type="ECO:0000313" key="3">
    <source>
        <dbReference type="Proteomes" id="UP000886998"/>
    </source>
</evidence>
<gene>
    <name evidence="2" type="ORF">TNIN_182681</name>
</gene>
<dbReference type="OrthoDB" id="6422868at2759"/>
<evidence type="ECO:0000256" key="1">
    <source>
        <dbReference type="SAM" id="Phobius"/>
    </source>
</evidence>
<comment type="caution">
    <text evidence="2">The sequence shown here is derived from an EMBL/GenBank/DDBJ whole genome shotgun (WGS) entry which is preliminary data.</text>
</comment>
<name>A0A8X7BMT2_9ARAC</name>
<feature type="transmembrane region" description="Helical" evidence="1">
    <location>
        <begin position="153"/>
        <end position="172"/>
    </location>
</feature>
<organism evidence="2 3">
    <name type="scientific">Trichonephila inaurata madagascariensis</name>
    <dbReference type="NCBI Taxonomy" id="2747483"/>
    <lineage>
        <taxon>Eukaryota</taxon>
        <taxon>Metazoa</taxon>
        <taxon>Ecdysozoa</taxon>
        <taxon>Arthropoda</taxon>
        <taxon>Chelicerata</taxon>
        <taxon>Arachnida</taxon>
        <taxon>Araneae</taxon>
        <taxon>Araneomorphae</taxon>
        <taxon>Entelegynae</taxon>
        <taxon>Araneoidea</taxon>
        <taxon>Nephilidae</taxon>
        <taxon>Trichonephila</taxon>
        <taxon>Trichonephila inaurata</taxon>
    </lineage>
</organism>
<accession>A0A8X7BMT2</accession>
<keyword evidence="1" id="KW-1133">Transmembrane helix</keyword>
<dbReference type="EMBL" id="BMAV01000039">
    <property type="protein sequence ID" value="GFY37035.1"/>
    <property type="molecule type" value="Genomic_DNA"/>
</dbReference>
<proteinExistence type="predicted"/>
<reference evidence="2" key="1">
    <citation type="submission" date="2020-08" db="EMBL/GenBank/DDBJ databases">
        <title>Multicomponent nature underlies the extraordinary mechanical properties of spider dragline silk.</title>
        <authorList>
            <person name="Kono N."/>
            <person name="Nakamura H."/>
            <person name="Mori M."/>
            <person name="Yoshida Y."/>
            <person name="Ohtoshi R."/>
            <person name="Malay A.D."/>
            <person name="Moran D.A.P."/>
            <person name="Tomita M."/>
            <person name="Numata K."/>
            <person name="Arakawa K."/>
        </authorList>
    </citation>
    <scope>NUCLEOTIDE SEQUENCE</scope>
</reference>
<keyword evidence="3" id="KW-1185">Reference proteome</keyword>
<evidence type="ECO:0000313" key="2">
    <source>
        <dbReference type="EMBL" id="GFY37035.1"/>
    </source>
</evidence>
<dbReference type="AlphaFoldDB" id="A0A8X7BMT2"/>
<keyword evidence="1" id="KW-0472">Membrane</keyword>
<dbReference type="Proteomes" id="UP000886998">
    <property type="component" value="Unassembled WGS sequence"/>
</dbReference>
<sequence>MGCIANLLHLEDRSCASLFRYYTLHIIPPLPNGNCPRFYPVIILYTVFRLEPLIVLGVLFFLLCIMSCKMLIRHVALGSKLTIENEVFCKKSIESYFVKYREILDTLYSIEEELSFPVFVMQITDLVGLYAFLVRFASYDPNYTLSYTGAATFMALRAILSFFCVCSAAAAVHDADEKAKRCNEEMWQRTLSAGFTLKQKKLQFCSF</sequence>
<keyword evidence="1" id="KW-0812">Transmembrane</keyword>
<feature type="transmembrane region" description="Helical" evidence="1">
    <location>
        <begin position="114"/>
        <end position="133"/>
    </location>
</feature>
<protein>
    <submittedName>
        <fullName evidence="2">Uncharacterized protein</fullName>
    </submittedName>
</protein>